<evidence type="ECO:0000313" key="5">
    <source>
        <dbReference type="Proteomes" id="UP000663829"/>
    </source>
</evidence>
<name>A0A813ZHJ0_9BILA</name>
<evidence type="ECO:0000313" key="3">
    <source>
        <dbReference type="EMBL" id="CAF3681660.1"/>
    </source>
</evidence>
<evidence type="ECO:0000313" key="4">
    <source>
        <dbReference type="EMBL" id="CAF3997579.1"/>
    </source>
</evidence>
<organism evidence="1 5">
    <name type="scientific">Didymodactylos carnosus</name>
    <dbReference type="NCBI Taxonomy" id="1234261"/>
    <lineage>
        <taxon>Eukaryota</taxon>
        <taxon>Metazoa</taxon>
        <taxon>Spiralia</taxon>
        <taxon>Gnathifera</taxon>
        <taxon>Rotifera</taxon>
        <taxon>Eurotatoria</taxon>
        <taxon>Bdelloidea</taxon>
        <taxon>Philodinida</taxon>
        <taxon>Philodinidae</taxon>
        <taxon>Didymodactylos</taxon>
    </lineage>
</organism>
<accession>A0A813ZHJ0</accession>
<dbReference type="EMBL" id="CAJNOQ010001494">
    <property type="protein sequence ID" value="CAF0898926.1"/>
    <property type="molecule type" value="Genomic_DNA"/>
</dbReference>
<dbReference type="Proteomes" id="UP000681722">
    <property type="component" value="Unassembled WGS sequence"/>
</dbReference>
<proteinExistence type="predicted"/>
<keyword evidence="5" id="KW-1185">Reference proteome</keyword>
<dbReference type="EMBL" id="CAJNOK010013543">
    <property type="protein sequence ID" value="CAF1186438.1"/>
    <property type="molecule type" value="Genomic_DNA"/>
</dbReference>
<dbReference type="Proteomes" id="UP000677228">
    <property type="component" value="Unassembled WGS sequence"/>
</dbReference>
<dbReference type="AlphaFoldDB" id="A0A813ZHJ0"/>
<comment type="caution">
    <text evidence="1">The sequence shown here is derived from an EMBL/GenBank/DDBJ whole genome shotgun (WGS) entry which is preliminary data.</text>
</comment>
<dbReference type="EMBL" id="CAJOBC010001493">
    <property type="protein sequence ID" value="CAF3681660.1"/>
    <property type="molecule type" value="Genomic_DNA"/>
</dbReference>
<evidence type="ECO:0000313" key="1">
    <source>
        <dbReference type="EMBL" id="CAF0898926.1"/>
    </source>
</evidence>
<dbReference type="EMBL" id="CAJOBA010035070">
    <property type="protein sequence ID" value="CAF3997579.1"/>
    <property type="molecule type" value="Genomic_DNA"/>
</dbReference>
<dbReference type="OrthoDB" id="10021492at2759"/>
<dbReference type="Proteomes" id="UP000663829">
    <property type="component" value="Unassembled WGS sequence"/>
</dbReference>
<protein>
    <submittedName>
        <fullName evidence="1">Uncharacterized protein</fullName>
    </submittedName>
</protein>
<reference evidence="1" key="1">
    <citation type="submission" date="2021-02" db="EMBL/GenBank/DDBJ databases">
        <authorList>
            <person name="Nowell W R."/>
        </authorList>
    </citation>
    <scope>NUCLEOTIDE SEQUENCE</scope>
</reference>
<evidence type="ECO:0000313" key="2">
    <source>
        <dbReference type="EMBL" id="CAF1186438.1"/>
    </source>
</evidence>
<sequence length="338" mass="38110">MASSSSSSAPTTAGIEPLKFKTQFFGHLKIAGEIFENRIARPLLAFGREFRRPLSTDRNENLTSKKSIDNNVEINEPITNMSTLIETNNSNNSLISDHHKVCDIRDDNTVDNSTSSSTVNSVQTTAGNIFNSIIHTLSPKTNRRKSELLDKPRQTTCRSSSICTTARTERLNQYQRKSKCVSFAEDLDMNNDNIIDDHTKIIKSAHSIADKILNSSLDILTYTPSDVQQNNINQQSTSSSLSYLSSLPTTSNNDNDFSMSFLRSIRRPSLLENEELYFQDLSAEIVNYVLKHAIKVLKQEQLNLKNNQNNVENHSQFIISNIKSNEDDDDENELIDLK</sequence>
<dbReference type="Proteomes" id="UP000682733">
    <property type="component" value="Unassembled WGS sequence"/>
</dbReference>
<gene>
    <name evidence="1" type="ORF">GPM918_LOCUS8527</name>
    <name evidence="2" type="ORF">OVA965_LOCUS23321</name>
    <name evidence="3" type="ORF">SRO942_LOCUS8524</name>
    <name evidence="4" type="ORF">TMI583_LOCUS24037</name>
</gene>